<keyword evidence="7" id="KW-0812">Transmembrane</keyword>
<name>U2CCK6_9BACE</name>
<feature type="active site" evidence="6">
    <location>
        <position position="112"/>
    </location>
</feature>
<comment type="subcellular location">
    <subcellularLocation>
        <location evidence="7">Membrane</location>
        <topology evidence="7">Single-pass type II membrane protein</topology>
    </subcellularLocation>
</comment>
<sequence length="275" mass="32375">MYKGLKYILMSFLSVSLLYGVWLLIRICVMDCFIIPTGSMRPALGPGNKVVVNKLLMGPRIYKDLHFVPTGQELVSWRLKGLRAPRHNDIVVFNFPHHNNKISFIINNVYCKRIVGIPGDSISIIDGHYRNNNYDRVLGDEKEQMRLEHMPDSMLWQFSFVTFPFDERFAWTIRDFGPMYIPRKGSIMKITPYEATLYKMLLEWETGQPIEYDWESDSVWAGEKRLCHHQWQHNYYFMAGDNVLDSNDSRYWGLVPEEYIVGIVKHIIKKKKDEI</sequence>
<evidence type="ECO:0000256" key="3">
    <source>
        <dbReference type="ARBA" id="ARBA00013208"/>
    </source>
</evidence>
<evidence type="ECO:0000313" key="9">
    <source>
        <dbReference type="EMBL" id="ERI88209.1"/>
    </source>
</evidence>
<dbReference type="Gene3D" id="2.10.109.10">
    <property type="entry name" value="Umud Fragment, subunit A"/>
    <property type="match status" value="1"/>
</dbReference>
<evidence type="ECO:0000256" key="5">
    <source>
        <dbReference type="ARBA" id="ARBA00022801"/>
    </source>
</evidence>
<dbReference type="CDD" id="cd06530">
    <property type="entry name" value="S26_SPase_I"/>
    <property type="match status" value="2"/>
</dbReference>
<gene>
    <name evidence="9" type="ORF">HMPREF1981_00593</name>
</gene>
<evidence type="ECO:0000256" key="1">
    <source>
        <dbReference type="ARBA" id="ARBA00000677"/>
    </source>
</evidence>
<comment type="caution">
    <text evidence="9">The sequence shown here is derived from an EMBL/GenBank/DDBJ whole genome shotgun (WGS) entry which is preliminary data.</text>
</comment>
<protein>
    <recommendedName>
        <fullName evidence="4 7">Signal peptidase I</fullName>
        <ecNumber evidence="3 7">3.4.21.89</ecNumber>
    </recommendedName>
</protein>
<feature type="domain" description="Peptidase S26" evidence="8">
    <location>
        <begin position="14"/>
        <end position="266"/>
    </location>
</feature>
<dbReference type="HOGENOM" id="CLU_028723_1_0_10"/>
<dbReference type="InterPro" id="IPR019533">
    <property type="entry name" value="Peptidase_S26"/>
</dbReference>
<dbReference type="GO" id="GO:0004252">
    <property type="term" value="F:serine-type endopeptidase activity"/>
    <property type="evidence" value="ECO:0007669"/>
    <property type="project" value="InterPro"/>
</dbReference>
<dbReference type="PROSITE" id="PS00760">
    <property type="entry name" value="SPASE_I_2"/>
    <property type="match status" value="1"/>
</dbReference>
<keyword evidence="7" id="KW-1133">Transmembrane helix</keyword>
<evidence type="ECO:0000313" key="10">
    <source>
        <dbReference type="Proteomes" id="UP000016496"/>
    </source>
</evidence>
<dbReference type="PROSITE" id="PS00761">
    <property type="entry name" value="SPASE_I_3"/>
    <property type="match status" value="1"/>
</dbReference>
<dbReference type="InterPro" id="IPR019758">
    <property type="entry name" value="Pept_S26A_signal_pept_1_CS"/>
</dbReference>
<feature type="transmembrane region" description="Helical" evidence="7">
    <location>
        <begin position="7"/>
        <end position="25"/>
    </location>
</feature>
<dbReference type="GO" id="GO:0006465">
    <property type="term" value="P:signal peptide processing"/>
    <property type="evidence" value="ECO:0007669"/>
    <property type="project" value="InterPro"/>
</dbReference>
<accession>U2CCK6</accession>
<keyword evidence="7" id="KW-0472">Membrane</keyword>
<dbReference type="PANTHER" id="PTHR43390">
    <property type="entry name" value="SIGNAL PEPTIDASE I"/>
    <property type="match status" value="1"/>
</dbReference>
<feature type="active site" evidence="6">
    <location>
        <position position="39"/>
    </location>
</feature>
<keyword evidence="7" id="KW-0645">Protease</keyword>
<dbReference type="NCBIfam" id="TIGR02227">
    <property type="entry name" value="sigpep_I_bact"/>
    <property type="match status" value="1"/>
</dbReference>
<dbReference type="PRINTS" id="PR00727">
    <property type="entry name" value="LEADERPTASE"/>
</dbReference>
<dbReference type="PATRIC" id="fig|1321819.3.peg.552"/>
<proteinExistence type="inferred from homology"/>
<dbReference type="EC" id="3.4.21.89" evidence="3 7"/>
<evidence type="ECO:0000259" key="8">
    <source>
        <dbReference type="Pfam" id="PF10502"/>
    </source>
</evidence>
<dbReference type="Pfam" id="PF10502">
    <property type="entry name" value="Peptidase_S26"/>
    <property type="match status" value="1"/>
</dbReference>
<evidence type="ECO:0000256" key="6">
    <source>
        <dbReference type="PIRSR" id="PIRSR600223-1"/>
    </source>
</evidence>
<dbReference type="OrthoDB" id="9802919at2"/>
<organism evidence="9 10">
    <name type="scientific">Bacteroides pyogenes F0041</name>
    <dbReference type="NCBI Taxonomy" id="1321819"/>
    <lineage>
        <taxon>Bacteria</taxon>
        <taxon>Pseudomonadati</taxon>
        <taxon>Bacteroidota</taxon>
        <taxon>Bacteroidia</taxon>
        <taxon>Bacteroidales</taxon>
        <taxon>Bacteroidaceae</taxon>
        <taxon>Bacteroides</taxon>
    </lineage>
</organism>
<evidence type="ECO:0000256" key="2">
    <source>
        <dbReference type="ARBA" id="ARBA00009370"/>
    </source>
</evidence>
<dbReference type="PANTHER" id="PTHR43390:SF1">
    <property type="entry name" value="CHLOROPLAST PROCESSING PEPTIDASE"/>
    <property type="match status" value="1"/>
</dbReference>
<dbReference type="GO" id="GO:0016020">
    <property type="term" value="C:membrane"/>
    <property type="evidence" value="ECO:0007669"/>
    <property type="project" value="UniProtKB-SubCell"/>
</dbReference>
<dbReference type="GO" id="GO:0009003">
    <property type="term" value="F:signal peptidase activity"/>
    <property type="evidence" value="ECO:0007669"/>
    <property type="project" value="UniProtKB-EC"/>
</dbReference>
<reference evidence="9 10" key="1">
    <citation type="submission" date="2013-08" db="EMBL/GenBank/DDBJ databases">
        <authorList>
            <person name="Weinstock G."/>
            <person name="Sodergren E."/>
            <person name="Wylie T."/>
            <person name="Fulton L."/>
            <person name="Fulton R."/>
            <person name="Fronick C."/>
            <person name="O'Laughlin M."/>
            <person name="Godfrey J."/>
            <person name="Miner T."/>
            <person name="Herter B."/>
            <person name="Appelbaum E."/>
            <person name="Cordes M."/>
            <person name="Lek S."/>
            <person name="Wollam A."/>
            <person name="Pepin K.H."/>
            <person name="Palsikar V.B."/>
            <person name="Mitreva M."/>
            <person name="Wilson R.K."/>
        </authorList>
    </citation>
    <scope>NUCLEOTIDE SEQUENCE [LARGE SCALE GENOMIC DNA]</scope>
    <source>
        <strain evidence="9 10">F0041</strain>
    </source>
</reference>
<dbReference type="InterPro" id="IPR019757">
    <property type="entry name" value="Pept_S26A_signal_pept_1_Lys-AS"/>
</dbReference>
<evidence type="ECO:0000256" key="4">
    <source>
        <dbReference type="ARBA" id="ARBA00019232"/>
    </source>
</evidence>
<comment type="catalytic activity">
    <reaction evidence="1 7">
        <text>Cleavage of hydrophobic, N-terminal signal or leader sequences from secreted and periplasmic proteins.</text>
        <dbReference type="EC" id="3.4.21.89"/>
    </reaction>
</comment>
<dbReference type="SUPFAM" id="SSF51306">
    <property type="entry name" value="LexA/Signal peptidase"/>
    <property type="match status" value="1"/>
</dbReference>
<dbReference type="InterPro" id="IPR000223">
    <property type="entry name" value="Pept_S26A_signal_pept_1"/>
</dbReference>
<comment type="similarity">
    <text evidence="2 7">Belongs to the peptidase S26 family.</text>
</comment>
<dbReference type="EMBL" id="AWSV01000040">
    <property type="protein sequence ID" value="ERI88209.1"/>
    <property type="molecule type" value="Genomic_DNA"/>
</dbReference>
<dbReference type="Proteomes" id="UP000016496">
    <property type="component" value="Unassembled WGS sequence"/>
</dbReference>
<evidence type="ECO:0000256" key="7">
    <source>
        <dbReference type="RuleBase" id="RU362042"/>
    </source>
</evidence>
<keyword evidence="5 7" id="KW-0378">Hydrolase</keyword>
<dbReference type="InterPro" id="IPR036286">
    <property type="entry name" value="LexA/Signal_pep-like_sf"/>
</dbReference>
<dbReference type="AlphaFoldDB" id="U2CCK6"/>